<gene>
    <name evidence="1" type="ORF">RF11_02459</name>
</gene>
<evidence type="ECO:0000313" key="1">
    <source>
        <dbReference type="EMBL" id="KII67397.1"/>
    </source>
</evidence>
<evidence type="ECO:0000313" key="2">
    <source>
        <dbReference type="Proteomes" id="UP000031668"/>
    </source>
</evidence>
<proteinExistence type="predicted"/>
<keyword evidence="2" id="KW-1185">Reference proteome</keyword>
<dbReference type="EMBL" id="JWZT01003209">
    <property type="protein sequence ID" value="KII67397.1"/>
    <property type="molecule type" value="Genomic_DNA"/>
</dbReference>
<comment type="caution">
    <text evidence="1">The sequence shown here is derived from an EMBL/GenBank/DDBJ whole genome shotgun (WGS) entry which is preliminary data.</text>
</comment>
<protein>
    <submittedName>
        <fullName evidence="1">Uncharacterized protein</fullName>
    </submittedName>
</protein>
<accession>A0A0C2N0G9</accession>
<name>A0A0C2N0G9_THEKT</name>
<dbReference type="Proteomes" id="UP000031668">
    <property type="component" value="Unassembled WGS sequence"/>
</dbReference>
<dbReference type="AlphaFoldDB" id="A0A0C2N0G9"/>
<organism evidence="1 2">
    <name type="scientific">Thelohanellus kitauei</name>
    <name type="common">Myxosporean</name>
    <dbReference type="NCBI Taxonomy" id="669202"/>
    <lineage>
        <taxon>Eukaryota</taxon>
        <taxon>Metazoa</taxon>
        <taxon>Cnidaria</taxon>
        <taxon>Myxozoa</taxon>
        <taxon>Myxosporea</taxon>
        <taxon>Bivalvulida</taxon>
        <taxon>Platysporina</taxon>
        <taxon>Myxobolidae</taxon>
        <taxon>Thelohanellus</taxon>
    </lineage>
</organism>
<reference evidence="1 2" key="1">
    <citation type="journal article" date="2014" name="Genome Biol. Evol.">
        <title>The genome of the myxosporean Thelohanellus kitauei shows adaptations to nutrient acquisition within its fish host.</title>
        <authorList>
            <person name="Yang Y."/>
            <person name="Xiong J."/>
            <person name="Zhou Z."/>
            <person name="Huo F."/>
            <person name="Miao W."/>
            <person name="Ran C."/>
            <person name="Liu Y."/>
            <person name="Zhang J."/>
            <person name="Feng J."/>
            <person name="Wang M."/>
            <person name="Wang M."/>
            <person name="Wang L."/>
            <person name="Yao B."/>
        </authorList>
    </citation>
    <scope>NUCLEOTIDE SEQUENCE [LARGE SCALE GENOMIC DNA]</scope>
    <source>
        <strain evidence="1">Wuqing</strain>
    </source>
</reference>
<sequence length="123" mass="13927">MDIDFLNWGAKNYYEMCDVKKSVLYNEQLQRLSMLFSLVPEEMRHKLEWDGPLVPNADGKIVLSQGLQEKDGYEFRREITTQAKKGTPPGASAAGGVYGWGLSSFISHPICGLDTRQEIQRTE</sequence>